<accession>A0A8H3G5Y7</accession>
<organism evidence="2 3">
    <name type="scientific">Rhizoctonia solani</name>
    <dbReference type="NCBI Taxonomy" id="456999"/>
    <lineage>
        <taxon>Eukaryota</taxon>
        <taxon>Fungi</taxon>
        <taxon>Dikarya</taxon>
        <taxon>Basidiomycota</taxon>
        <taxon>Agaricomycotina</taxon>
        <taxon>Agaricomycetes</taxon>
        <taxon>Cantharellales</taxon>
        <taxon>Ceratobasidiaceae</taxon>
        <taxon>Rhizoctonia</taxon>
    </lineage>
</organism>
<gene>
    <name evidence="2" type="ORF">RDB_LOCUS29912</name>
</gene>
<evidence type="ECO:0000313" key="3">
    <source>
        <dbReference type="Proteomes" id="UP000663850"/>
    </source>
</evidence>
<dbReference type="AlphaFoldDB" id="A0A8H3G5Y7"/>
<comment type="caution">
    <text evidence="2">The sequence shown here is derived from an EMBL/GenBank/DDBJ whole genome shotgun (WGS) entry which is preliminary data.</text>
</comment>
<evidence type="ECO:0000313" key="2">
    <source>
        <dbReference type="EMBL" id="CAE6441514.1"/>
    </source>
</evidence>
<name>A0A8H3G5Y7_9AGAM</name>
<dbReference type="SUPFAM" id="SSF56112">
    <property type="entry name" value="Protein kinase-like (PK-like)"/>
    <property type="match status" value="2"/>
</dbReference>
<dbReference type="Pfam" id="PF00069">
    <property type="entry name" value="Pkinase"/>
    <property type="match status" value="1"/>
</dbReference>
<protein>
    <recommendedName>
        <fullName evidence="1">Protein kinase domain-containing protein</fullName>
    </recommendedName>
</protein>
<dbReference type="InterPro" id="IPR008271">
    <property type="entry name" value="Ser/Thr_kinase_AS"/>
</dbReference>
<dbReference type="InterPro" id="IPR001245">
    <property type="entry name" value="Ser-Thr/Tyr_kinase_cat_dom"/>
</dbReference>
<dbReference type="Pfam" id="PF07714">
    <property type="entry name" value="PK_Tyr_Ser-Thr"/>
    <property type="match status" value="1"/>
</dbReference>
<dbReference type="InterPro" id="IPR000719">
    <property type="entry name" value="Prot_kinase_dom"/>
</dbReference>
<feature type="domain" description="Protein kinase" evidence="1">
    <location>
        <begin position="252"/>
        <end position="511"/>
    </location>
</feature>
<feature type="domain" description="Protein kinase" evidence="1">
    <location>
        <begin position="674"/>
        <end position="935"/>
    </location>
</feature>
<dbReference type="GO" id="GO:0004674">
    <property type="term" value="F:protein serine/threonine kinase activity"/>
    <property type="evidence" value="ECO:0007669"/>
    <property type="project" value="TreeGrafter"/>
</dbReference>
<dbReference type="SMART" id="SM00220">
    <property type="entry name" value="S_TKc"/>
    <property type="match status" value="2"/>
</dbReference>
<dbReference type="InterPro" id="IPR011009">
    <property type="entry name" value="Kinase-like_dom_sf"/>
</dbReference>
<dbReference type="Gene3D" id="1.10.510.10">
    <property type="entry name" value="Transferase(Phosphotransferase) domain 1"/>
    <property type="match status" value="2"/>
</dbReference>
<evidence type="ECO:0000259" key="1">
    <source>
        <dbReference type="PROSITE" id="PS50011"/>
    </source>
</evidence>
<dbReference type="Proteomes" id="UP000663850">
    <property type="component" value="Unassembled WGS sequence"/>
</dbReference>
<dbReference type="PANTHER" id="PTHR44329">
    <property type="entry name" value="SERINE/THREONINE-PROTEIN KINASE TNNI3K-RELATED"/>
    <property type="match status" value="1"/>
</dbReference>
<dbReference type="PROSITE" id="PS00108">
    <property type="entry name" value="PROTEIN_KINASE_ST"/>
    <property type="match status" value="1"/>
</dbReference>
<dbReference type="PANTHER" id="PTHR44329:SF214">
    <property type="entry name" value="PROTEIN KINASE DOMAIN-CONTAINING PROTEIN"/>
    <property type="match status" value="1"/>
</dbReference>
<dbReference type="PROSITE" id="PS50011">
    <property type="entry name" value="PROTEIN_KINASE_DOM"/>
    <property type="match status" value="2"/>
</dbReference>
<sequence length="943" mass="104246">MLATTSNSYPTSLLDRPPAHKRVVVQVTQDTETYVLVDLTGSASAQAIRERILSKLEIPTDRHPSCGIYHIELGESATGATLDDQQLFSDFQILIRNKGRFQYFVEDSRTLTVQGDHTGKPNPKGASRRTRMLPPCILNMLRRAKGQKSTDKRDHPQQPVELANMKQPNHRALNYNSTLGDRREQVPPTISTSFSRAATQSHSRWIGHHSPDNDLAIPHTVRSTSIVGVQGQSTLLALQSGTHDLALQIDKIKIAECPAAGSITTDVYCGTFPDGGKVALKYHRSTHLSGIGLEQVSREVYVWSKGRHPYILELLGVVPYRDHVALVSSWMENGHLRQFLSRTQGQHVDRYLLSAQIANGISWLHNAKIVHGDLMGENILISKDHTPKIANFGCSTIQLWTAGDSEKRSMGIRWKAPELLEDKTGVTMATDVYALGMIVLETLTGARPYNEVTKNKDILHNIINGIHPSRPGVDLPVANARADAVWSLLVRCWEYNPQARPSSFQVQHDMRGIALGGQPNPLISDGTWFEPSLPDPAASSDGKEFNSPELPVITGSSKWPTMPLLWSSSNQLGDNLTSGSTSVEKQGSPFHNTGAQVTSIVRAGLRTKNSAQGTYLSSEQPVGGPLSQSTFGGVGSSASAFTIGNEMCLQTVEEILRHLTQHGCEDVSQELRNSQSEYPVSTGGFGDIYRGTLRDGKAIGLKCVRLVIDSNDSGRKKLRHTAHELYVWSKCNHPNVMNLIGVVQYRNQLAMVSAWMENGNMCQFLRRYPQTDRYLLITDGVTYLHSEGVVHGDIKGANILIADDQTPKISDFGNATLKEYSLRFVDTDNQPTFSLRWAAPELLEGETGITTQADIYALGMTILEAITGTVPYDGVREIALFLKIARKVYPNRPESHITLQHEHGNLLWALLLHCWTYEPLLRPTAAQVQQRIELISQRVSSSK</sequence>
<dbReference type="EMBL" id="CAJMWZ010001750">
    <property type="protein sequence ID" value="CAE6441514.1"/>
    <property type="molecule type" value="Genomic_DNA"/>
</dbReference>
<reference evidence="2" key="1">
    <citation type="submission" date="2021-01" db="EMBL/GenBank/DDBJ databases">
        <authorList>
            <person name="Kaushik A."/>
        </authorList>
    </citation>
    <scope>NUCLEOTIDE SEQUENCE</scope>
    <source>
        <strain evidence="2">Type strain: AG8-Rh-89/</strain>
    </source>
</reference>
<dbReference type="GO" id="GO:0005524">
    <property type="term" value="F:ATP binding"/>
    <property type="evidence" value="ECO:0007669"/>
    <property type="project" value="InterPro"/>
</dbReference>
<proteinExistence type="predicted"/>
<dbReference type="InterPro" id="IPR051681">
    <property type="entry name" value="Ser/Thr_Kinases-Pseudokinases"/>
</dbReference>